<name>A0A4Y2J539_ARAVE</name>
<organism evidence="1 2">
    <name type="scientific">Araneus ventricosus</name>
    <name type="common">Orbweaver spider</name>
    <name type="synonym">Epeira ventricosa</name>
    <dbReference type="NCBI Taxonomy" id="182803"/>
    <lineage>
        <taxon>Eukaryota</taxon>
        <taxon>Metazoa</taxon>
        <taxon>Ecdysozoa</taxon>
        <taxon>Arthropoda</taxon>
        <taxon>Chelicerata</taxon>
        <taxon>Arachnida</taxon>
        <taxon>Araneae</taxon>
        <taxon>Araneomorphae</taxon>
        <taxon>Entelegynae</taxon>
        <taxon>Araneoidea</taxon>
        <taxon>Araneidae</taxon>
        <taxon>Araneus</taxon>
    </lineage>
</organism>
<reference evidence="1 2" key="1">
    <citation type="journal article" date="2019" name="Sci. Rep.">
        <title>Orb-weaving spider Araneus ventricosus genome elucidates the spidroin gene catalogue.</title>
        <authorList>
            <person name="Kono N."/>
            <person name="Nakamura H."/>
            <person name="Ohtoshi R."/>
            <person name="Moran D.A.P."/>
            <person name="Shinohara A."/>
            <person name="Yoshida Y."/>
            <person name="Fujiwara M."/>
            <person name="Mori M."/>
            <person name="Tomita M."/>
            <person name="Arakawa K."/>
        </authorList>
    </citation>
    <scope>NUCLEOTIDE SEQUENCE [LARGE SCALE GENOMIC DNA]</scope>
</reference>
<sequence length="102" mass="11369">MTTAKNCAPQATLRSAMEGLCSKEQGKPSLRLSTNRLMDEHGAVYKVEFFMGDFSSNLVIMALVLNQSFGKFWDGCRDVDTFAEIPQQFLSLPKSFLPETVV</sequence>
<dbReference type="EMBL" id="BGPR01003226">
    <property type="protein sequence ID" value="GBM85353.1"/>
    <property type="molecule type" value="Genomic_DNA"/>
</dbReference>
<comment type="caution">
    <text evidence="1">The sequence shown here is derived from an EMBL/GenBank/DDBJ whole genome shotgun (WGS) entry which is preliminary data.</text>
</comment>
<keyword evidence="2" id="KW-1185">Reference proteome</keyword>
<dbReference type="AlphaFoldDB" id="A0A4Y2J539"/>
<accession>A0A4Y2J539</accession>
<protein>
    <submittedName>
        <fullName evidence="1">Uncharacterized protein</fullName>
    </submittedName>
</protein>
<proteinExistence type="predicted"/>
<gene>
    <name evidence="1" type="ORF">AVEN_274784_1</name>
</gene>
<evidence type="ECO:0000313" key="1">
    <source>
        <dbReference type="EMBL" id="GBM85353.1"/>
    </source>
</evidence>
<dbReference type="Proteomes" id="UP000499080">
    <property type="component" value="Unassembled WGS sequence"/>
</dbReference>
<evidence type="ECO:0000313" key="2">
    <source>
        <dbReference type="Proteomes" id="UP000499080"/>
    </source>
</evidence>